<dbReference type="InterPro" id="IPR036388">
    <property type="entry name" value="WH-like_DNA-bd_sf"/>
</dbReference>
<dbReference type="CDD" id="cd06170">
    <property type="entry name" value="LuxR_C_like"/>
    <property type="match status" value="1"/>
</dbReference>
<dbReference type="Pfam" id="PF12770">
    <property type="entry name" value="CHAT"/>
    <property type="match status" value="1"/>
</dbReference>
<keyword evidence="1" id="KW-0238">DNA-binding</keyword>
<evidence type="ECO:0000313" key="4">
    <source>
        <dbReference type="EMBL" id="TDC16425.1"/>
    </source>
</evidence>
<dbReference type="InterPro" id="IPR016032">
    <property type="entry name" value="Sig_transdc_resp-reg_C-effctor"/>
</dbReference>
<proteinExistence type="predicted"/>
<comment type="caution">
    <text evidence="2">Lacks conserved residue(s) required for the propagation of feature annotation.</text>
</comment>
<dbReference type="InterPro" id="IPR001789">
    <property type="entry name" value="Sig_transdc_resp-reg_receiver"/>
</dbReference>
<dbReference type="SUPFAM" id="SSF46894">
    <property type="entry name" value="C-terminal effector domain of the bipartite response regulators"/>
    <property type="match status" value="1"/>
</dbReference>
<dbReference type="Pfam" id="PF00196">
    <property type="entry name" value="GerE"/>
    <property type="match status" value="1"/>
</dbReference>
<dbReference type="GO" id="GO:0003677">
    <property type="term" value="F:DNA binding"/>
    <property type="evidence" value="ECO:0007669"/>
    <property type="project" value="UniProtKB-KW"/>
</dbReference>
<dbReference type="PANTHER" id="PTHR43214">
    <property type="entry name" value="TWO-COMPONENT RESPONSE REGULATOR"/>
    <property type="match status" value="1"/>
</dbReference>
<gene>
    <name evidence="4" type="ORF">E1284_12550</name>
</gene>
<dbReference type="GO" id="GO:0000160">
    <property type="term" value="P:phosphorelay signal transduction system"/>
    <property type="evidence" value="ECO:0007669"/>
    <property type="project" value="InterPro"/>
</dbReference>
<name>A0A4R4P388_9ACTN</name>
<dbReference type="Gene3D" id="1.10.10.10">
    <property type="entry name" value="Winged helix-like DNA-binding domain superfamily/Winged helix DNA-binding domain"/>
    <property type="match status" value="1"/>
</dbReference>
<evidence type="ECO:0000256" key="1">
    <source>
        <dbReference type="ARBA" id="ARBA00023125"/>
    </source>
</evidence>
<sequence>MLVAIQLSGFAAPFRTDRDRTAMRHALLSAASESLSEAGVDWSRCMREDRGDALLILVPPEFSWDVVLVETLLDLLPGKLAAYNEGAVPGARVQPRAAVHVGPVQRHAYGLEGEAVSHVFRLLEAPALQVPYALGNELALVVSDAFYQAELTEWAERYPEADVFWPIQVETSEAPARAWLYRPSPAEDAGGAADRITVLVADERPVVRADIADKVATGGFTLLVGMESGLEQALTTAKQLSPDVILVGASLLHTAGVVAMRRLTSLYRVVLLTRDADPDVLRTALLSGVRGSIREDAFTSEALAKAMRTQDGWHQEVDTGSGGAEKLGAVIDDALSGEAQAPSPSGEVSQSLIEEMTRQWGRRELTRRESHVFARMLRGRTDDEIAEELSLSTRTVRNHVRRTLGKLHIDAHLRPQMAAPDERGADLRHSPEDIDELPVLASPSIYGPAGRILSAGYPSRVQVDQNLHIVVRIVADMPRIGHAVQLRPFPIPEDGAQVQIVLQPDEGLLPLEKCQYVVNVPAQGDSDPIAVPFHVDKPGLRRIQVMAWVGGTFVGELAVEISAETAAVSDRHVVRTAALSDLRPVDGEVTLQVSRPNGTQYSFQLLSEHTIYEPIVQSVAGDPRDAIERTFGALQAVAAGKAGPAKELKLREAGANLWNQMVPQVVKEQFWELHSRITSFSIATDYDIVPWELVRPVRPSDDGGFLVERFPVTRRVLNQERAAGISLEPAAFVVPDPTLPDMPGEIEELDRLFRTVGGGTPGHIFQDVVELVEWINSGEAGLLHFACHNHFQQEAGGSSITMRDDTFEPMMLSTAVGARALSVRTPLVFLNACRSAGATFEYTQLMSWAAQFMKAGAGAFIGTLWEVPSKQARYFAEAFYDAFLKQRLSLGDASKEARNAIKDPGDPTWLAYTVYGNPFAMAG</sequence>
<evidence type="ECO:0000259" key="3">
    <source>
        <dbReference type="PROSITE" id="PS50110"/>
    </source>
</evidence>
<reference evidence="4 5" key="1">
    <citation type="submission" date="2019-03" db="EMBL/GenBank/DDBJ databases">
        <title>Draft genome sequences of novel Actinobacteria.</title>
        <authorList>
            <person name="Sahin N."/>
            <person name="Ay H."/>
            <person name="Saygin H."/>
        </authorList>
    </citation>
    <scope>NUCLEOTIDE SEQUENCE [LARGE SCALE GENOMIC DNA]</scope>
    <source>
        <strain evidence="4 5">DSM 45347</strain>
    </source>
</reference>
<dbReference type="GO" id="GO:0006355">
    <property type="term" value="P:regulation of DNA-templated transcription"/>
    <property type="evidence" value="ECO:0007669"/>
    <property type="project" value="InterPro"/>
</dbReference>
<dbReference type="InterPro" id="IPR039420">
    <property type="entry name" value="WalR-like"/>
</dbReference>
<dbReference type="InterPro" id="IPR024983">
    <property type="entry name" value="CHAT_dom"/>
</dbReference>
<dbReference type="Proteomes" id="UP000295431">
    <property type="component" value="Unassembled WGS sequence"/>
</dbReference>
<dbReference type="RefSeq" id="WP_131939224.1">
    <property type="nucleotide sequence ID" value="NZ_BAAAMX010000010.1"/>
</dbReference>
<accession>A0A4R4P388</accession>
<feature type="domain" description="Response regulatory" evidence="3">
    <location>
        <begin position="197"/>
        <end position="310"/>
    </location>
</feature>
<evidence type="ECO:0000256" key="2">
    <source>
        <dbReference type="PROSITE-ProRule" id="PRU00169"/>
    </source>
</evidence>
<comment type="caution">
    <text evidence="4">The sequence shown here is derived from an EMBL/GenBank/DDBJ whole genome shotgun (WGS) entry which is preliminary data.</text>
</comment>
<dbReference type="EMBL" id="SMJW01000050">
    <property type="protein sequence ID" value="TDC16425.1"/>
    <property type="molecule type" value="Genomic_DNA"/>
</dbReference>
<evidence type="ECO:0000313" key="5">
    <source>
        <dbReference type="Proteomes" id="UP000295431"/>
    </source>
</evidence>
<dbReference type="Gene3D" id="3.40.50.2300">
    <property type="match status" value="1"/>
</dbReference>
<dbReference type="PROSITE" id="PS50110">
    <property type="entry name" value="RESPONSE_REGULATORY"/>
    <property type="match status" value="1"/>
</dbReference>
<protein>
    <submittedName>
        <fullName evidence="4">CHAT domain-containing protein</fullName>
    </submittedName>
</protein>
<dbReference type="AlphaFoldDB" id="A0A4R4P388"/>
<dbReference type="SUPFAM" id="SSF52172">
    <property type="entry name" value="CheY-like"/>
    <property type="match status" value="1"/>
</dbReference>
<dbReference type="InterPro" id="IPR011006">
    <property type="entry name" value="CheY-like_superfamily"/>
</dbReference>
<dbReference type="PRINTS" id="PR00038">
    <property type="entry name" value="HTHLUXR"/>
</dbReference>
<dbReference type="Gene3D" id="3.40.50.1460">
    <property type="match status" value="1"/>
</dbReference>
<dbReference type="SMART" id="SM00421">
    <property type="entry name" value="HTH_LUXR"/>
    <property type="match status" value="1"/>
</dbReference>
<dbReference type="OrthoDB" id="163530at2"/>
<organism evidence="4 5">
    <name type="scientific">Actinomadura bangladeshensis</name>
    <dbReference type="NCBI Taxonomy" id="453573"/>
    <lineage>
        <taxon>Bacteria</taxon>
        <taxon>Bacillati</taxon>
        <taxon>Actinomycetota</taxon>
        <taxon>Actinomycetes</taxon>
        <taxon>Streptosporangiales</taxon>
        <taxon>Thermomonosporaceae</taxon>
        <taxon>Actinomadura</taxon>
    </lineage>
</organism>
<dbReference type="InterPro" id="IPR000792">
    <property type="entry name" value="Tscrpt_reg_LuxR_C"/>
</dbReference>
<keyword evidence="5" id="KW-1185">Reference proteome</keyword>